<dbReference type="KEGG" id="vpi:BW732_05070"/>
<dbReference type="Gene3D" id="3.50.50.60">
    <property type="entry name" value="FAD/NAD(P)-binding domain"/>
    <property type="match status" value="2"/>
</dbReference>
<sequence>MNIVIVGGSFGGVHCALKAKELYPTASVCLIDKEKKLGYLPCGLSLYFNHTIASLQEAYFLQAQDLLAAGVQLELDTIVMSIDYENNEVITTRGNFTYDRLVLATGSQQLSSRLKDDYQDVLTYKDVTSAEYSLKQLLQSDSVAIVGAGQAGMELASSLRYSNKKLVLLESLSYPLSKYFDDDFLQPFLTHLKTYPQVTLYSRETVKQVKKICPPKRFKVTTQRQEYEVDTVVLATNVRPRDVDFFDALQKNSDRTLATNEYLETSIPGVFAIGDLIQLPLKGTNEKIYMPLISHAIQTGELCAKNLVSLQEKMTPVVRTIGTYLFDYYLASCGLTEEEAYMYHDAPVISRIDLLELSAVGTRQKVMRVKIVIDQTSHVILGAQLMSKSPILDKINVYALAVEQELTIDEFKTGNYFYQPQYTNSLKFSDIFRQKDVDECEL</sequence>
<keyword evidence="5" id="KW-0560">Oxidoreductase</keyword>
<evidence type="ECO:0000256" key="5">
    <source>
        <dbReference type="ARBA" id="ARBA00023002"/>
    </source>
</evidence>
<dbReference type="EMBL" id="CP019609">
    <property type="protein sequence ID" value="AQP53669.1"/>
    <property type="molecule type" value="Genomic_DNA"/>
</dbReference>
<accession>A0A1Q2D5L8</accession>
<dbReference type="PANTHER" id="PTHR43429">
    <property type="entry name" value="PYRIDINE NUCLEOTIDE-DISULFIDE OXIDOREDUCTASE DOMAIN-CONTAINING"/>
    <property type="match status" value="1"/>
</dbReference>
<comment type="cofactor">
    <cofactor evidence="1">
        <name>FAD</name>
        <dbReference type="ChEBI" id="CHEBI:57692"/>
    </cofactor>
</comment>
<dbReference type="Pfam" id="PF07992">
    <property type="entry name" value="Pyr_redox_2"/>
    <property type="match status" value="1"/>
</dbReference>
<proteinExistence type="inferred from homology"/>
<dbReference type="GO" id="GO:0016491">
    <property type="term" value="F:oxidoreductase activity"/>
    <property type="evidence" value="ECO:0007669"/>
    <property type="project" value="UniProtKB-KW"/>
</dbReference>
<evidence type="ECO:0000256" key="1">
    <source>
        <dbReference type="ARBA" id="ARBA00001974"/>
    </source>
</evidence>
<dbReference type="InterPro" id="IPR050260">
    <property type="entry name" value="FAD-bd_OxRdtase"/>
</dbReference>
<dbReference type="InterPro" id="IPR023753">
    <property type="entry name" value="FAD/NAD-binding_dom"/>
</dbReference>
<evidence type="ECO:0000313" key="8">
    <source>
        <dbReference type="EMBL" id="AQP53669.1"/>
    </source>
</evidence>
<evidence type="ECO:0000256" key="6">
    <source>
        <dbReference type="ARBA" id="ARBA00023097"/>
    </source>
</evidence>
<dbReference type="InterPro" id="IPR036188">
    <property type="entry name" value="FAD/NAD-bd_sf"/>
</dbReference>
<dbReference type="AlphaFoldDB" id="A0A1Q2D5L8"/>
<dbReference type="Pfam" id="PF02852">
    <property type="entry name" value="Pyr_redox_dim"/>
    <property type="match status" value="1"/>
</dbReference>
<dbReference type="SUPFAM" id="SSF51905">
    <property type="entry name" value="FAD/NAD(P)-binding domain"/>
    <property type="match status" value="1"/>
</dbReference>
<keyword evidence="7" id="KW-0676">Redox-active center</keyword>
<evidence type="ECO:0000256" key="3">
    <source>
        <dbReference type="ARBA" id="ARBA00022630"/>
    </source>
</evidence>
<keyword evidence="6" id="KW-0558">Oxidation</keyword>
<evidence type="ECO:0000313" key="9">
    <source>
        <dbReference type="Proteomes" id="UP000188246"/>
    </source>
</evidence>
<dbReference type="InterPro" id="IPR004099">
    <property type="entry name" value="Pyr_nucl-diS_OxRdtase_dimer"/>
</dbReference>
<protein>
    <submittedName>
        <fullName evidence="8">Uncharacterized protein</fullName>
    </submittedName>
</protein>
<dbReference type="InterPro" id="IPR016156">
    <property type="entry name" value="FAD/NAD-linked_Rdtase_dimer_sf"/>
</dbReference>
<dbReference type="PRINTS" id="PR00368">
    <property type="entry name" value="FADPNR"/>
</dbReference>
<gene>
    <name evidence="8" type="ORF">BW732_05070</name>
</gene>
<dbReference type="STRING" id="633807.BW732_05070"/>
<organism evidence="8 9">
    <name type="scientific">Vagococcus penaei</name>
    <dbReference type="NCBI Taxonomy" id="633807"/>
    <lineage>
        <taxon>Bacteria</taxon>
        <taxon>Bacillati</taxon>
        <taxon>Bacillota</taxon>
        <taxon>Bacilli</taxon>
        <taxon>Lactobacillales</taxon>
        <taxon>Enterococcaceae</taxon>
        <taxon>Vagococcus</taxon>
    </lineage>
</organism>
<dbReference type="PRINTS" id="PR00469">
    <property type="entry name" value="PNDRDTASEII"/>
</dbReference>
<comment type="similarity">
    <text evidence="2">Belongs to the class-III pyridine nucleotide-disulfide oxidoreductase family.</text>
</comment>
<dbReference type="RefSeq" id="WP_077275755.1">
    <property type="nucleotide sequence ID" value="NZ_CP019609.1"/>
</dbReference>
<dbReference type="OrthoDB" id="9802028at2"/>
<evidence type="ECO:0000256" key="7">
    <source>
        <dbReference type="ARBA" id="ARBA00023284"/>
    </source>
</evidence>
<keyword evidence="3" id="KW-0285">Flavoprotein</keyword>
<dbReference type="Gene3D" id="3.30.390.30">
    <property type="match status" value="1"/>
</dbReference>
<dbReference type="SUPFAM" id="SSF55424">
    <property type="entry name" value="FAD/NAD-linked reductases, dimerisation (C-terminal) domain"/>
    <property type="match status" value="1"/>
</dbReference>
<name>A0A1Q2D5L8_9ENTE</name>
<keyword evidence="4" id="KW-0274">FAD</keyword>
<dbReference type="Proteomes" id="UP000188246">
    <property type="component" value="Chromosome"/>
</dbReference>
<evidence type="ECO:0000256" key="4">
    <source>
        <dbReference type="ARBA" id="ARBA00022827"/>
    </source>
</evidence>
<reference evidence="8 9" key="1">
    <citation type="journal article" date="2010" name="Int. J. Syst. Evol. Microbiol.">
        <title>Vagococcus penaei sp. nov., isolated from spoilage microbiota of cooked shrimp (Penaeus vannamei).</title>
        <authorList>
            <person name="Jaffres E."/>
            <person name="Prevost H."/>
            <person name="Rossero A."/>
            <person name="Joffraud J.J."/>
            <person name="Dousset X."/>
        </authorList>
    </citation>
    <scope>NUCLEOTIDE SEQUENCE [LARGE SCALE GENOMIC DNA]</scope>
    <source>
        <strain evidence="8 9">CD276</strain>
    </source>
</reference>
<keyword evidence="9" id="KW-1185">Reference proteome</keyword>
<dbReference type="PANTHER" id="PTHR43429:SF1">
    <property type="entry name" value="NAD(P)H SULFUR OXIDOREDUCTASE (COA-DEPENDENT)"/>
    <property type="match status" value="1"/>
</dbReference>
<evidence type="ECO:0000256" key="2">
    <source>
        <dbReference type="ARBA" id="ARBA00009130"/>
    </source>
</evidence>